<dbReference type="GO" id="GO:0015768">
    <property type="term" value="P:maltose transport"/>
    <property type="evidence" value="ECO:0007669"/>
    <property type="project" value="TreeGrafter"/>
</dbReference>
<dbReference type="Pfam" id="PF13416">
    <property type="entry name" value="SBP_bac_8"/>
    <property type="match status" value="1"/>
</dbReference>
<dbReference type="eggNOG" id="COG2182">
    <property type="taxonomic scope" value="Bacteria"/>
</dbReference>
<evidence type="ECO:0000313" key="7">
    <source>
        <dbReference type="Proteomes" id="UP000027931"/>
    </source>
</evidence>
<dbReference type="PROSITE" id="PS51257">
    <property type="entry name" value="PROKAR_LIPOPROTEIN"/>
    <property type="match status" value="1"/>
</dbReference>
<dbReference type="AlphaFoldDB" id="A0A074LMX7"/>
<feature type="signal peptide" evidence="5">
    <location>
        <begin position="1"/>
        <end position="24"/>
    </location>
</feature>
<feature type="region of interest" description="Disordered" evidence="4">
    <location>
        <begin position="422"/>
        <end position="442"/>
    </location>
</feature>
<proteinExistence type="inferred from homology"/>
<dbReference type="GO" id="GO:0055052">
    <property type="term" value="C:ATP-binding cassette (ABC) transporter complex, substrate-binding subunit-containing"/>
    <property type="evidence" value="ECO:0007669"/>
    <property type="project" value="TreeGrafter"/>
</dbReference>
<accession>A0A074LMX7</accession>
<organism evidence="6 7">
    <name type="scientific">Tumebacillus flagellatus</name>
    <dbReference type="NCBI Taxonomy" id="1157490"/>
    <lineage>
        <taxon>Bacteria</taxon>
        <taxon>Bacillati</taxon>
        <taxon>Bacillota</taxon>
        <taxon>Bacilli</taxon>
        <taxon>Bacillales</taxon>
        <taxon>Alicyclobacillaceae</taxon>
        <taxon>Tumebacillus</taxon>
    </lineage>
</organism>
<dbReference type="InterPro" id="IPR006059">
    <property type="entry name" value="SBP"/>
</dbReference>
<dbReference type="Proteomes" id="UP000027931">
    <property type="component" value="Unassembled WGS sequence"/>
</dbReference>
<dbReference type="CDD" id="cd13585">
    <property type="entry name" value="PBP2_TMBP_like"/>
    <property type="match status" value="1"/>
</dbReference>
<evidence type="ECO:0000256" key="3">
    <source>
        <dbReference type="ARBA" id="ARBA00022729"/>
    </source>
</evidence>
<evidence type="ECO:0000313" key="6">
    <source>
        <dbReference type="EMBL" id="KEO83471.1"/>
    </source>
</evidence>
<protein>
    <submittedName>
        <fullName evidence="6">ABC transporter substrate-binding protein</fullName>
    </submittedName>
</protein>
<dbReference type="PANTHER" id="PTHR30061:SF50">
    <property type="entry name" value="MALTOSE_MALTODEXTRIN-BINDING PERIPLASMIC PROTEIN"/>
    <property type="match status" value="1"/>
</dbReference>
<comment type="similarity">
    <text evidence="1">Belongs to the bacterial solute-binding protein 1 family.</text>
</comment>
<evidence type="ECO:0000256" key="1">
    <source>
        <dbReference type="ARBA" id="ARBA00008520"/>
    </source>
</evidence>
<dbReference type="EMBL" id="JMIR01000011">
    <property type="protein sequence ID" value="KEO83471.1"/>
    <property type="molecule type" value="Genomic_DNA"/>
</dbReference>
<evidence type="ECO:0000256" key="5">
    <source>
        <dbReference type="SAM" id="SignalP"/>
    </source>
</evidence>
<dbReference type="Gene3D" id="3.40.190.10">
    <property type="entry name" value="Periplasmic binding protein-like II"/>
    <property type="match status" value="2"/>
</dbReference>
<evidence type="ECO:0000256" key="4">
    <source>
        <dbReference type="SAM" id="MobiDB-lite"/>
    </source>
</evidence>
<dbReference type="GO" id="GO:0042956">
    <property type="term" value="P:maltodextrin transmembrane transport"/>
    <property type="evidence" value="ECO:0007669"/>
    <property type="project" value="TreeGrafter"/>
</dbReference>
<gene>
    <name evidence="6" type="ORF">EL26_09640</name>
</gene>
<feature type="chain" id="PRO_5038748946" evidence="5">
    <location>
        <begin position="25"/>
        <end position="442"/>
    </location>
</feature>
<keyword evidence="7" id="KW-1185">Reference proteome</keyword>
<keyword evidence="3 5" id="KW-0732">Signal</keyword>
<dbReference type="PANTHER" id="PTHR30061">
    <property type="entry name" value="MALTOSE-BINDING PERIPLASMIC PROTEIN"/>
    <property type="match status" value="1"/>
</dbReference>
<dbReference type="SUPFAM" id="SSF53850">
    <property type="entry name" value="Periplasmic binding protein-like II"/>
    <property type="match status" value="1"/>
</dbReference>
<evidence type="ECO:0000256" key="2">
    <source>
        <dbReference type="ARBA" id="ARBA00022448"/>
    </source>
</evidence>
<sequence>MIYKKYTKVFAVLATAAMLSVTLAGCSKDSASSSKQETANWTGKITIWDGPRWEENGNKYAWIESQKKAFESSHPGVTVEIVQVPWADMNDKLGVSIAGKAWPDVAPVDISGNGVNAAFLKQKVLEPLDDYVTADDKKDFLPNALDAYSQDGKLYGLPGGMTVHGMLLNLDLFQERNVEPPKDGKWTWNEFVDDMKKLTYDKDGDGKIDVYGLSTYIKNGYYESWPFLYMDGGRPLSDDLTKFTFDSKEAEGAMKKLADLKNIPVAPKEMGSGDVGGTWKAFSAQKNVAVEPWATWAIQAAQKANMKNFMVAAYPSGSGKPVTIGGVGGWMMFHQDDAGKKKVVADLMKQLTSTEQQVVTAKNYSVFPSRKSAVDQNPFADNPQMQQAQKLTETAVMIPKQVNWKKIDEAIQSQLQLVLNGEKSPEDAMGEAKKTVDDLLTK</sequence>
<keyword evidence="2" id="KW-0813">Transport</keyword>
<reference evidence="6 7" key="1">
    <citation type="journal article" date="2013" name="Int. J. Syst. Evol. Microbiol.">
        <title>Tumebacillus flagellatus sp. nov., an alpha-amylase/pullulanase-producing bacterium isolated from cassava wastewater.</title>
        <authorList>
            <person name="Wang Q."/>
            <person name="Xie N."/>
            <person name="Qin Y."/>
            <person name="Shen N."/>
            <person name="Zhu J."/>
            <person name="Mi H."/>
            <person name="Huang R."/>
        </authorList>
    </citation>
    <scope>NUCLEOTIDE SEQUENCE [LARGE SCALE GENOMIC DNA]</scope>
    <source>
        <strain evidence="6 7">GST4</strain>
    </source>
</reference>
<dbReference type="OrthoDB" id="9795467at2"/>
<dbReference type="STRING" id="1157490.EL26_09640"/>
<dbReference type="GO" id="GO:1901982">
    <property type="term" value="F:maltose binding"/>
    <property type="evidence" value="ECO:0007669"/>
    <property type="project" value="TreeGrafter"/>
</dbReference>
<feature type="compositionally biased region" description="Basic and acidic residues" evidence="4">
    <location>
        <begin position="423"/>
        <end position="442"/>
    </location>
</feature>
<comment type="caution">
    <text evidence="6">The sequence shown here is derived from an EMBL/GenBank/DDBJ whole genome shotgun (WGS) entry which is preliminary data.</text>
</comment>
<name>A0A074LMX7_9BACL</name>
<dbReference type="RefSeq" id="WP_038087210.1">
    <property type="nucleotide sequence ID" value="NZ_JMIR01000011.1"/>
</dbReference>